<keyword evidence="1" id="KW-1188">Viral release from host cell</keyword>
<feature type="domain" description="Phage tail tape measure protein" evidence="3">
    <location>
        <begin position="91"/>
        <end position="289"/>
    </location>
</feature>
<dbReference type="InterPro" id="IPR010090">
    <property type="entry name" value="Phage_tape_meas"/>
</dbReference>
<dbReference type="AlphaFoldDB" id="A0A1X0ZX30"/>
<dbReference type="RefSeq" id="WP_084856473.1">
    <property type="nucleotide sequence ID" value="NZ_NBWC01000014.1"/>
</dbReference>
<keyword evidence="2" id="KW-0472">Membrane</keyword>
<reference evidence="4 5" key="1">
    <citation type="submission" date="2017-04" db="EMBL/GenBank/DDBJ databases">
        <title>Presence of VIM-2 positive Pseudomonas species in chickens and their surrounding environment.</title>
        <authorList>
            <person name="Zhang R."/>
        </authorList>
    </citation>
    <scope>NUCLEOTIDE SEQUENCE [LARGE SCALE GENOMIC DNA]</scope>
    <source>
        <strain evidence="4 5">DZ-C18</strain>
    </source>
</reference>
<dbReference type="OrthoDB" id="9813585at2"/>
<keyword evidence="2" id="KW-0812">Transmembrane</keyword>
<evidence type="ECO:0000313" key="4">
    <source>
        <dbReference type="EMBL" id="ORL64419.1"/>
    </source>
</evidence>
<evidence type="ECO:0000313" key="5">
    <source>
        <dbReference type="Proteomes" id="UP000193675"/>
    </source>
</evidence>
<dbReference type="Pfam" id="PF10145">
    <property type="entry name" value="PhageMin_Tail"/>
    <property type="match status" value="1"/>
</dbReference>
<dbReference type="NCBIfam" id="TIGR01760">
    <property type="entry name" value="tape_meas_TP901"/>
    <property type="match status" value="1"/>
</dbReference>
<evidence type="ECO:0000256" key="1">
    <source>
        <dbReference type="ARBA" id="ARBA00022612"/>
    </source>
</evidence>
<evidence type="ECO:0000259" key="3">
    <source>
        <dbReference type="Pfam" id="PF10145"/>
    </source>
</evidence>
<comment type="caution">
    <text evidence="4">The sequence shown here is derived from an EMBL/GenBank/DDBJ whole genome shotgun (WGS) entry which is preliminary data.</text>
</comment>
<accession>A0A1X0ZX30</accession>
<keyword evidence="2" id="KW-1133">Transmembrane helix</keyword>
<gene>
    <name evidence="4" type="ORF">B7H17_12550</name>
</gene>
<feature type="transmembrane region" description="Helical" evidence="2">
    <location>
        <begin position="475"/>
        <end position="500"/>
    </location>
</feature>
<evidence type="ECO:0000256" key="2">
    <source>
        <dbReference type="SAM" id="Phobius"/>
    </source>
</evidence>
<dbReference type="EMBL" id="NBWC01000014">
    <property type="protein sequence ID" value="ORL64419.1"/>
    <property type="molecule type" value="Genomic_DNA"/>
</dbReference>
<name>A0A1X0ZX30_PSEPU</name>
<dbReference type="Proteomes" id="UP000193675">
    <property type="component" value="Unassembled WGS sequence"/>
</dbReference>
<sequence length="814" mass="85583">MSANNASSRLDFILALTDKVTAPLAKVTAGFNDLAEKSEANIKQIGTGVAGLWGSLTGIEATLEPALQVNRALGDVRSLGVAEDALDALNAKALDFSVSYGENADSFVASAYKIQGAIKGLAGEQLATFTNTSSVLAKATKTDQDVMGEYVGTLYNLQKQQADAMGKSQWVEILGGQTALAVQLFRTSGEQMKEGFKEAGAIASASGIDLAEQMAVIGSLSSTMEGGDAGGRYKAFFENIGNASDKLGIKFTDTNGKVLPMLDILAKLQGKFGDLRNAAANAKLVEAFGGEGAQVIGALAQDTERFKNGMDQLGKVRGLEQAEKMAQAMVDPWQQFGAAVQALRIAFGQALIPMLQPLMTRLVDIGKTLTRWTQLFPNITRVMGIATLAVLGITAALSALTVIVGLSKMAVMGLQVAWALLTWTGWRSIAMFVAHSIQCVLLVARVLAMIAVMGLAKGAMLLWQGAIWLVNAAMMANPALLVVAGIVALVAAVVAAIVYWDELSAAIMNTAAFQWVDQQLQKLNAWFGSMGGWSGLAQAAWDGIVAIFQKAIGSLVDMLNKIPGVNIEAGFGDMPAAPKVPEIPGQTVPIGVTPVVEPLLPLPSAKALMQVQPAAAVPAAPVANVLEQQPKVQVPPVKMPALPIAPVASSSSALPAPIVHLAAPAPQVNLSAAAPVATPVPDLPMPVVNVLAQQPKPHLQLVPPPVHRLQERTAAQPESLAPVLKALEQQPKVQVAQTVESIDQVERSRERLAQAAPNVAPIRPTAVPQGGLLKQIQNTTQNQDRKFQVEKVEIHTSKAMTPLELESMLSMAVG</sequence>
<dbReference type="PANTHER" id="PTHR37813">
    <property type="entry name" value="FELS-2 PROPHAGE PROTEIN"/>
    <property type="match status" value="1"/>
</dbReference>
<protein>
    <submittedName>
        <fullName evidence="4">Phage tail tape measure protein</fullName>
    </submittedName>
</protein>
<feature type="transmembrane region" description="Helical" evidence="2">
    <location>
        <begin position="443"/>
        <end position="463"/>
    </location>
</feature>
<organism evidence="4 5">
    <name type="scientific">Pseudomonas putida</name>
    <name type="common">Arthrobacter siderocapsulatus</name>
    <dbReference type="NCBI Taxonomy" id="303"/>
    <lineage>
        <taxon>Bacteria</taxon>
        <taxon>Pseudomonadati</taxon>
        <taxon>Pseudomonadota</taxon>
        <taxon>Gammaproteobacteria</taxon>
        <taxon>Pseudomonadales</taxon>
        <taxon>Pseudomonadaceae</taxon>
        <taxon>Pseudomonas</taxon>
    </lineage>
</organism>
<proteinExistence type="predicted"/>
<dbReference type="PANTHER" id="PTHR37813:SF1">
    <property type="entry name" value="FELS-2 PROPHAGE PROTEIN"/>
    <property type="match status" value="1"/>
</dbReference>
<feature type="transmembrane region" description="Helical" evidence="2">
    <location>
        <begin position="382"/>
        <end position="404"/>
    </location>
</feature>